<name>A0AAW7JRD4_9ACTN</name>
<dbReference type="InterPro" id="IPR003339">
    <property type="entry name" value="ABC/ECF_trnsptr_transmembrane"/>
</dbReference>
<evidence type="ECO:0000256" key="2">
    <source>
        <dbReference type="ARBA" id="ARBA00022692"/>
    </source>
</evidence>
<dbReference type="PANTHER" id="PTHR33514">
    <property type="entry name" value="PROTEIN ABCI12, CHLOROPLASTIC"/>
    <property type="match status" value="1"/>
</dbReference>
<dbReference type="EMBL" id="JAUEIR010000003">
    <property type="protein sequence ID" value="MDN0068987.1"/>
    <property type="molecule type" value="Genomic_DNA"/>
</dbReference>
<reference evidence="6" key="2">
    <citation type="submission" date="2023-08" db="EMBL/GenBank/DDBJ databases">
        <title>Identification and characterization of horizontal gene transfer across gut microbiota members of farm animals based on homology search.</title>
        <authorList>
            <person name="Schwarzerova J."/>
            <person name="Nykrynova M."/>
            <person name="Jureckova K."/>
            <person name="Cejkova D."/>
            <person name="Rychlik I."/>
        </authorList>
    </citation>
    <scope>NUCLEOTIDE SEQUENCE</scope>
    <source>
        <strain evidence="6">15_COKtk</strain>
    </source>
</reference>
<proteinExistence type="predicted"/>
<evidence type="ECO:0000256" key="5">
    <source>
        <dbReference type="SAM" id="Phobius"/>
    </source>
</evidence>
<gene>
    <name evidence="6" type="ORF">QVN40_04635</name>
</gene>
<evidence type="ECO:0000313" key="7">
    <source>
        <dbReference type="Proteomes" id="UP001168505"/>
    </source>
</evidence>
<feature type="transmembrane region" description="Helical" evidence="5">
    <location>
        <begin position="43"/>
        <end position="69"/>
    </location>
</feature>
<comment type="caution">
    <text evidence="6">The sequence shown here is derived from an EMBL/GenBank/DDBJ whole genome shotgun (WGS) entry which is preliminary data.</text>
</comment>
<dbReference type="PANTHER" id="PTHR33514:SF13">
    <property type="entry name" value="PROTEIN ABCI12, CHLOROPLASTIC"/>
    <property type="match status" value="1"/>
</dbReference>
<comment type="subcellular location">
    <subcellularLocation>
        <location evidence="1">Membrane</location>
        <topology evidence="1">Multi-pass membrane protein</topology>
    </subcellularLocation>
</comment>
<dbReference type="RefSeq" id="WP_289826899.1">
    <property type="nucleotide sequence ID" value="NZ_JAUEIR010000003.1"/>
</dbReference>
<organism evidence="6 7">
    <name type="scientific">Collinsella ihumii</name>
    <dbReference type="NCBI Taxonomy" id="1720204"/>
    <lineage>
        <taxon>Bacteria</taxon>
        <taxon>Bacillati</taxon>
        <taxon>Actinomycetota</taxon>
        <taxon>Coriobacteriia</taxon>
        <taxon>Coriobacteriales</taxon>
        <taxon>Coriobacteriaceae</taxon>
        <taxon>Collinsella</taxon>
    </lineage>
</organism>
<evidence type="ECO:0000313" key="6">
    <source>
        <dbReference type="EMBL" id="MDN0068987.1"/>
    </source>
</evidence>
<dbReference type="CDD" id="cd16914">
    <property type="entry name" value="EcfT"/>
    <property type="match status" value="1"/>
</dbReference>
<evidence type="ECO:0000256" key="3">
    <source>
        <dbReference type="ARBA" id="ARBA00022989"/>
    </source>
</evidence>
<keyword evidence="2 5" id="KW-0812">Transmembrane</keyword>
<evidence type="ECO:0000256" key="4">
    <source>
        <dbReference type="ARBA" id="ARBA00023136"/>
    </source>
</evidence>
<evidence type="ECO:0000256" key="1">
    <source>
        <dbReference type="ARBA" id="ARBA00004141"/>
    </source>
</evidence>
<feature type="transmembrane region" description="Helical" evidence="5">
    <location>
        <begin position="111"/>
        <end position="135"/>
    </location>
</feature>
<dbReference type="Pfam" id="PF02361">
    <property type="entry name" value="CbiQ"/>
    <property type="match status" value="1"/>
</dbReference>
<protein>
    <submittedName>
        <fullName evidence="6">Energy-coupling factor transporter transmembrane component T</fullName>
    </submittedName>
</protein>
<sequence>MIEKISENVMDKVSIDFLRDQVLKNAYGNDDTPIAALDPRVLLLWYLFFGLIPWFLNDVAVLLGMFAFTAITTRMARVAPLVLFVFALGVFSQTGYMFVASLLFGGNLSTLAPLLVLTLKVATVSLASITVFSGLDPDRLSCGLLWFGCPERLSFSISFAYRILPILMEELQNILLSYRMRGRAPEHDTVMGKIRWIVYQVKTIVQSFYPLMLNTAKRSRTTVEALELKGYRYASTNMKVLKIKLSTLHAGPREALFAAVSVAWAALCFVAPHILEVL</sequence>
<reference evidence="6" key="1">
    <citation type="submission" date="2023-06" db="EMBL/GenBank/DDBJ databases">
        <authorList>
            <person name="Zeman M."/>
            <person name="Kubasova T."/>
            <person name="Jahodarova E."/>
            <person name="Nykrynova M."/>
            <person name="Rychlik I."/>
        </authorList>
    </citation>
    <scope>NUCLEOTIDE SEQUENCE</scope>
    <source>
        <strain evidence="6">15_COKtk</strain>
    </source>
</reference>
<accession>A0AAW7JRD4</accession>
<dbReference type="GO" id="GO:0005886">
    <property type="term" value="C:plasma membrane"/>
    <property type="evidence" value="ECO:0007669"/>
    <property type="project" value="TreeGrafter"/>
</dbReference>
<feature type="transmembrane region" description="Helical" evidence="5">
    <location>
        <begin position="81"/>
        <end position="105"/>
    </location>
</feature>
<feature type="transmembrane region" description="Helical" evidence="5">
    <location>
        <begin position="255"/>
        <end position="275"/>
    </location>
</feature>
<dbReference type="AlphaFoldDB" id="A0AAW7JRD4"/>
<dbReference type="Proteomes" id="UP001168505">
    <property type="component" value="Unassembled WGS sequence"/>
</dbReference>
<keyword evidence="4 5" id="KW-0472">Membrane</keyword>
<keyword evidence="3 5" id="KW-1133">Transmembrane helix</keyword>